<name>A0A137PHC1_CONC2</name>
<dbReference type="EMBL" id="KQ964424">
    <property type="protein sequence ID" value="KXN74406.1"/>
    <property type="molecule type" value="Genomic_DNA"/>
</dbReference>
<dbReference type="InterPro" id="IPR002110">
    <property type="entry name" value="Ankyrin_rpt"/>
</dbReference>
<evidence type="ECO:0000256" key="3">
    <source>
        <dbReference type="PROSITE-ProRule" id="PRU00023"/>
    </source>
</evidence>
<sequence length="296" mass="32943">MKHRRFITRCSSEDSSNAFNNHIASRFGRTDHDDLLRRRQTTSSSTATTITKTQQKMKNASNLLNFYLKQGSVYDTIFLAAHNGDADYLKSYFNLGGNVNQEDTYSRTCLHIVCCNGYYEAAETLIKLGADVNKKDKNGNAPLHLAIICSHFDIVGLLVKNGAQIIYESDKIGEGPKLASPLSMAATRVRMLKKQSKSLLVYTDPHIIGEMEGILELLKYFSSLQSLDKLNIEGDNKEDEDDNSIMNSLTKMTEKLSLTKQSIKEGKDGGGGGLEKDDIEALLNETDELMNKISLN</sequence>
<evidence type="ECO:0000313" key="4">
    <source>
        <dbReference type="EMBL" id="KXN74406.1"/>
    </source>
</evidence>
<feature type="repeat" description="ANK" evidence="3">
    <location>
        <begin position="105"/>
        <end position="137"/>
    </location>
</feature>
<dbReference type="Proteomes" id="UP000070444">
    <property type="component" value="Unassembled WGS sequence"/>
</dbReference>
<dbReference type="OrthoDB" id="194358at2759"/>
<keyword evidence="2 3" id="KW-0040">ANK repeat</keyword>
<dbReference type="STRING" id="796925.A0A137PHC1"/>
<dbReference type="SUPFAM" id="SSF48403">
    <property type="entry name" value="Ankyrin repeat"/>
    <property type="match status" value="1"/>
</dbReference>
<evidence type="ECO:0000256" key="1">
    <source>
        <dbReference type="ARBA" id="ARBA00022737"/>
    </source>
</evidence>
<evidence type="ECO:0000313" key="5">
    <source>
        <dbReference type="Proteomes" id="UP000070444"/>
    </source>
</evidence>
<reference evidence="4 5" key="1">
    <citation type="journal article" date="2015" name="Genome Biol. Evol.">
        <title>Phylogenomic analyses indicate that early fungi evolved digesting cell walls of algal ancestors of land plants.</title>
        <authorList>
            <person name="Chang Y."/>
            <person name="Wang S."/>
            <person name="Sekimoto S."/>
            <person name="Aerts A.L."/>
            <person name="Choi C."/>
            <person name="Clum A."/>
            <person name="LaButti K.M."/>
            <person name="Lindquist E.A."/>
            <person name="Yee Ngan C."/>
            <person name="Ohm R.A."/>
            <person name="Salamov A.A."/>
            <person name="Grigoriev I.V."/>
            <person name="Spatafora J.W."/>
            <person name="Berbee M.L."/>
        </authorList>
    </citation>
    <scope>NUCLEOTIDE SEQUENCE [LARGE SCALE GENOMIC DNA]</scope>
    <source>
        <strain evidence="4 5">NRRL 28638</strain>
    </source>
</reference>
<dbReference type="Gene3D" id="1.25.40.20">
    <property type="entry name" value="Ankyrin repeat-containing domain"/>
    <property type="match status" value="1"/>
</dbReference>
<dbReference type="Pfam" id="PF12796">
    <property type="entry name" value="Ank_2"/>
    <property type="match status" value="1"/>
</dbReference>
<dbReference type="InterPro" id="IPR036770">
    <property type="entry name" value="Ankyrin_rpt-contain_sf"/>
</dbReference>
<protein>
    <submittedName>
        <fullName evidence="4">Ankyrin</fullName>
    </submittedName>
</protein>
<keyword evidence="1" id="KW-0677">Repeat</keyword>
<proteinExistence type="predicted"/>
<gene>
    <name evidence="4" type="ORF">CONCODRAFT_82989</name>
</gene>
<feature type="repeat" description="ANK" evidence="3">
    <location>
        <begin position="138"/>
        <end position="170"/>
    </location>
</feature>
<dbReference type="SMART" id="SM00248">
    <property type="entry name" value="ANK"/>
    <property type="match status" value="2"/>
</dbReference>
<organism evidence="4 5">
    <name type="scientific">Conidiobolus coronatus (strain ATCC 28846 / CBS 209.66 / NRRL 28638)</name>
    <name type="common">Delacroixia coronata</name>
    <dbReference type="NCBI Taxonomy" id="796925"/>
    <lineage>
        <taxon>Eukaryota</taxon>
        <taxon>Fungi</taxon>
        <taxon>Fungi incertae sedis</taxon>
        <taxon>Zoopagomycota</taxon>
        <taxon>Entomophthoromycotina</taxon>
        <taxon>Entomophthoromycetes</taxon>
        <taxon>Entomophthorales</taxon>
        <taxon>Ancylistaceae</taxon>
        <taxon>Conidiobolus</taxon>
    </lineage>
</organism>
<dbReference type="PROSITE" id="PS50297">
    <property type="entry name" value="ANK_REP_REGION"/>
    <property type="match status" value="2"/>
</dbReference>
<keyword evidence="5" id="KW-1185">Reference proteome</keyword>
<evidence type="ECO:0000256" key="2">
    <source>
        <dbReference type="ARBA" id="ARBA00023043"/>
    </source>
</evidence>
<dbReference type="PROSITE" id="PS50088">
    <property type="entry name" value="ANK_REPEAT"/>
    <property type="match status" value="2"/>
</dbReference>
<accession>A0A137PHC1</accession>
<dbReference type="PANTHER" id="PTHR24171">
    <property type="entry name" value="ANKYRIN REPEAT DOMAIN-CONTAINING PROTEIN 39-RELATED"/>
    <property type="match status" value="1"/>
</dbReference>
<dbReference type="PANTHER" id="PTHR24171:SF9">
    <property type="entry name" value="ANKYRIN REPEAT DOMAIN-CONTAINING PROTEIN 39"/>
    <property type="match status" value="1"/>
</dbReference>
<dbReference type="AlphaFoldDB" id="A0A137PHC1"/>